<reference evidence="2 3" key="1">
    <citation type="submission" date="2020-08" db="EMBL/GenBank/DDBJ databases">
        <title>Sequencing the genomes of 1000 actinobacteria strains.</title>
        <authorList>
            <person name="Klenk H.-P."/>
        </authorList>
    </citation>
    <scope>NUCLEOTIDE SEQUENCE [LARGE SCALE GENOMIC DNA]</scope>
    <source>
        <strain evidence="2 3">DSM 45084</strain>
    </source>
</reference>
<dbReference type="InterPro" id="IPR037407">
    <property type="entry name" value="MLP_fam"/>
</dbReference>
<feature type="domain" description="MbtH-like" evidence="1">
    <location>
        <begin position="2"/>
        <end position="48"/>
    </location>
</feature>
<comment type="caution">
    <text evidence="2">The sequence shown here is derived from an EMBL/GenBank/DDBJ whole genome shotgun (WGS) entry which is preliminary data.</text>
</comment>
<dbReference type="GO" id="GO:0019290">
    <property type="term" value="P:siderophore biosynthetic process"/>
    <property type="evidence" value="ECO:0007669"/>
    <property type="project" value="TreeGrafter"/>
</dbReference>
<dbReference type="Proteomes" id="UP000542674">
    <property type="component" value="Unassembled WGS sequence"/>
</dbReference>
<dbReference type="PANTHER" id="PTHR38444">
    <property type="entry name" value="ENTEROBACTIN BIOSYNTHESIS PROTEIN YBDZ"/>
    <property type="match status" value="1"/>
</dbReference>
<accession>A0A7W7T675</accession>
<dbReference type="Gene3D" id="3.90.820.10">
    <property type="entry name" value="Structural Genomics, Unknown Function 30-nov-00 1gh9 Mol_id"/>
    <property type="match status" value="1"/>
</dbReference>
<dbReference type="Pfam" id="PF03621">
    <property type="entry name" value="MbtH"/>
    <property type="match status" value="1"/>
</dbReference>
<protein>
    <submittedName>
        <fullName evidence="2">MbtH protein</fullName>
    </submittedName>
</protein>
<proteinExistence type="predicted"/>
<name>A0A7W7T675_9PSEU</name>
<dbReference type="SMART" id="SM00923">
    <property type="entry name" value="MbtH"/>
    <property type="match status" value="1"/>
</dbReference>
<organism evidence="2 3">
    <name type="scientific">Saccharothrix violaceirubra</name>
    <dbReference type="NCBI Taxonomy" id="413306"/>
    <lineage>
        <taxon>Bacteria</taxon>
        <taxon>Bacillati</taxon>
        <taxon>Actinomycetota</taxon>
        <taxon>Actinomycetes</taxon>
        <taxon>Pseudonocardiales</taxon>
        <taxon>Pseudonocardiaceae</taxon>
        <taxon>Saccharothrix</taxon>
    </lineage>
</organism>
<dbReference type="RefSeq" id="WP_184671871.1">
    <property type="nucleotide sequence ID" value="NZ_BAABAI010000009.1"/>
</dbReference>
<dbReference type="GO" id="GO:0005829">
    <property type="term" value="C:cytosol"/>
    <property type="evidence" value="ECO:0007669"/>
    <property type="project" value="TreeGrafter"/>
</dbReference>
<dbReference type="EMBL" id="JACHJS010000001">
    <property type="protein sequence ID" value="MBB4967285.1"/>
    <property type="molecule type" value="Genomic_DNA"/>
</dbReference>
<dbReference type="SUPFAM" id="SSF160582">
    <property type="entry name" value="MbtH-like"/>
    <property type="match status" value="1"/>
</dbReference>
<gene>
    <name evidence="2" type="ORF">F4559_004644</name>
</gene>
<evidence type="ECO:0000259" key="1">
    <source>
        <dbReference type="SMART" id="SM00923"/>
    </source>
</evidence>
<evidence type="ECO:0000313" key="2">
    <source>
        <dbReference type="EMBL" id="MBB4967285.1"/>
    </source>
</evidence>
<sequence>MSEQERYLVVVNEEEQYSIWPADRELPAGWTAEGFGGEKQACLDHIAQVWTDMRPASLRRRMADARS</sequence>
<evidence type="ECO:0000313" key="3">
    <source>
        <dbReference type="Proteomes" id="UP000542674"/>
    </source>
</evidence>
<dbReference type="PANTHER" id="PTHR38444:SF1">
    <property type="entry name" value="ENTEROBACTIN BIOSYNTHESIS PROTEIN YBDZ"/>
    <property type="match status" value="1"/>
</dbReference>
<dbReference type="AlphaFoldDB" id="A0A7W7T675"/>
<keyword evidence="3" id="KW-1185">Reference proteome</keyword>
<dbReference type="InterPro" id="IPR005153">
    <property type="entry name" value="MbtH-like_dom"/>
</dbReference>
<dbReference type="InterPro" id="IPR038020">
    <property type="entry name" value="MbtH-like_sf"/>
</dbReference>